<feature type="binding site" evidence="5 10">
    <location>
        <position position="266"/>
    </location>
    <ligand>
        <name>Zn(2+)</name>
        <dbReference type="ChEBI" id="CHEBI:29105"/>
    </ligand>
</feature>
<name>A0A8J6NLF8_9CHLR</name>
<dbReference type="PANTHER" id="PTHR21256">
    <property type="entry name" value="HISTIDINOL DEHYDROGENASE HDH"/>
    <property type="match status" value="1"/>
</dbReference>
<comment type="catalytic activity">
    <reaction evidence="5">
        <text>L-histidinol + 2 NAD(+) + H2O = L-histidine + 2 NADH + 3 H(+)</text>
        <dbReference type="Rhea" id="RHEA:20641"/>
        <dbReference type="ChEBI" id="CHEBI:15377"/>
        <dbReference type="ChEBI" id="CHEBI:15378"/>
        <dbReference type="ChEBI" id="CHEBI:57540"/>
        <dbReference type="ChEBI" id="CHEBI:57595"/>
        <dbReference type="ChEBI" id="CHEBI:57699"/>
        <dbReference type="ChEBI" id="CHEBI:57945"/>
        <dbReference type="EC" id="1.1.1.23"/>
    </reaction>
</comment>
<dbReference type="Proteomes" id="UP000614469">
    <property type="component" value="Unassembled WGS sequence"/>
</dbReference>
<dbReference type="Gene3D" id="1.20.5.1300">
    <property type="match status" value="1"/>
</dbReference>
<gene>
    <name evidence="5 12" type="primary">hisD</name>
    <name evidence="12" type="ORF">H8E29_05905</name>
</gene>
<feature type="active site" description="Proton acceptor" evidence="5 7">
    <location>
        <position position="334"/>
    </location>
</feature>
<dbReference type="AlphaFoldDB" id="A0A8J6NLF8"/>
<evidence type="ECO:0000256" key="3">
    <source>
        <dbReference type="ARBA" id="ARBA00022833"/>
    </source>
</evidence>
<evidence type="ECO:0000256" key="1">
    <source>
        <dbReference type="ARBA" id="ARBA00010178"/>
    </source>
</evidence>
<feature type="binding site" evidence="5 8">
    <location>
        <position position="221"/>
    </location>
    <ligand>
        <name>NAD(+)</name>
        <dbReference type="ChEBI" id="CHEBI:57540"/>
    </ligand>
</feature>
<dbReference type="GO" id="GO:0000105">
    <property type="term" value="P:L-histidine biosynthetic process"/>
    <property type="evidence" value="ECO:0007669"/>
    <property type="project" value="UniProtKB-UniRule"/>
</dbReference>
<comment type="pathway">
    <text evidence="5">Amino-acid biosynthesis; L-histidine biosynthesis; L-histidine from 5-phospho-alpha-D-ribose 1-diphosphate: step 9/9.</text>
</comment>
<evidence type="ECO:0000256" key="10">
    <source>
        <dbReference type="PIRSR" id="PIRSR000099-4"/>
    </source>
</evidence>
<dbReference type="UniPathway" id="UPA00031">
    <property type="reaction ID" value="UER00014"/>
</dbReference>
<dbReference type="PRINTS" id="PR00083">
    <property type="entry name" value="HOLDHDRGNASE"/>
</dbReference>
<keyword evidence="5 8" id="KW-0520">NAD</keyword>
<dbReference type="Pfam" id="PF00815">
    <property type="entry name" value="Histidinol_dh"/>
    <property type="match status" value="1"/>
</dbReference>
<feature type="binding site" evidence="5 9">
    <location>
        <position position="335"/>
    </location>
    <ligand>
        <name>substrate</name>
    </ligand>
</feature>
<accession>A0A8J6NLF8</accession>
<evidence type="ECO:0000256" key="2">
    <source>
        <dbReference type="ARBA" id="ARBA00022723"/>
    </source>
</evidence>
<comment type="function">
    <text evidence="5">Catalyzes the sequential NAD-dependent oxidations of L-histidinol to L-histidinaldehyde and then to L-histidine.</text>
</comment>
<dbReference type="SUPFAM" id="SSF53720">
    <property type="entry name" value="ALDH-like"/>
    <property type="match status" value="1"/>
</dbReference>
<proteinExistence type="inferred from homology"/>
<dbReference type="GO" id="GO:0004399">
    <property type="term" value="F:histidinol dehydrogenase activity"/>
    <property type="evidence" value="ECO:0007669"/>
    <property type="project" value="UniProtKB-UniRule"/>
</dbReference>
<dbReference type="CDD" id="cd06572">
    <property type="entry name" value="Histidinol_dh"/>
    <property type="match status" value="1"/>
</dbReference>
<comment type="similarity">
    <text evidence="1 5 6 11">Belongs to the histidinol dehydrogenase family.</text>
</comment>
<evidence type="ECO:0000256" key="5">
    <source>
        <dbReference type="HAMAP-Rule" id="MF_01024"/>
    </source>
</evidence>
<protein>
    <recommendedName>
        <fullName evidence="5">Histidinol dehydrogenase</fullName>
        <shortName evidence="5">HDH</shortName>
        <ecNumber evidence="5">1.1.1.23</ecNumber>
    </recommendedName>
</protein>
<feature type="binding site" evidence="5 9">
    <location>
        <position position="266"/>
    </location>
    <ligand>
        <name>substrate</name>
    </ligand>
</feature>
<evidence type="ECO:0000256" key="11">
    <source>
        <dbReference type="RuleBase" id="RU004175"/>
    </source>
</evidence>
<feature type="binding site" evidence="5 9">
    <location>
        <position position="427"/>
    </location>
    <ligand>
        <name>substrate</name>
    </ligand>
</feature>
<evidence type="ECO:0000256" key="6">
    <source>
        <dbReference type="PIRNR" id="PIRNR000099"/>
    </source>
</evidence>
<organism evidence="12 13">
    <name type="scientific">Candidatus Desulfolinea nitratireducens</name>
    <dbReference type="NCBI Taxonomy" id="2841698"/>
    <lineage>
        <taxon>Bacteria</taxon>
        <taxon>Bacillati</taxon>
        <taxon>Chloroflexota</taxon>
        <taxon>Anaerolineae</taxon>
        <taxon>Anaerolineales</taxon>
        <taxon>Anaerolineales incertae sedis</taxon>
        <taxon>Candidatus Desulfolinea</taxon>
    </lineage>
</organism>
<comment type="cofactor">
    <cofactor evidence="5 10">
        <name>Zn(2+)</name>
        <dbReference type="ChEBI" id="CHEBI:29105"/>
    </cofactor>
    <text evidence="5 10">Binds 1 zinc ion per subunit.</text>
</comment>
<feature type="binding site" evidence="5 9">
    <location>
        <position position="269"/>
    </location>
    <ligand>
        <name>substrate</name>
    </ligand>
</feature>
<feature type="binding site" evidence="5 10">
    <location>
        <position position="269"/>
    </location>
    <ligand>
        <name>Zn(2+)</name>
        <dbReference type="ChEBI" id="CHEBI:29105"/>
    </ligand>
</feature>
<keyword evidence="5" id="KW-0368">Histidine biosynthesis</keyword>
<feature type="binding site" evidence="5 8">
    <location>
        <position position="198"/>
    </location>
    <ligand>
        <name>NAD(+)</name>
        <dbReference type="ChEBI" id="CHEBI:57540"/>
    </ligand>
</feature>
<keyword evidence="5" id="KW-0028">Amino-acid biosynthesis</keyword>
<feature type="binding site" evidence="5 9">
    <location>
        <position position="244"/>
    </location>
    <ligand>
        <name>substrate</name>
    </ligand>
</feature>
<dbReference type="GO" id="GO:0008270">
    <property type="term" value="F:zinc ion binding"/>
    <property type="evidence" value="ECO:0007669"/>
    <property type="project" value="UniProtKB-UniRule"/>
</dbReference>
<dbReference type="EMBL" id="JACNJN010000079">
    <property type="protein sequence ID" value="MBC8334779.1"/>
    <property type="molecule type" value="Genomic_DNA"/>
</dbReference>
<feature type="binding site" evidence="5 10">
    <location>
        <position position="427"/>
    </location>
    <ligand>
        <name>Zn(2+)</name>
        <dbReference type="ChEBI" id="CHEBI:29105"/>
    </ligand>
</feature>
<keyword evidence="2 5" id="KW-0479">Metal-binding</keyword>
<evidence type="ECO:0000313" key="13">
    <source>
        <dbReference type="Proteomes" id="UP000614469"/>
    </source>
</evidence>
<feature type="binding site" evidence="5 9">
    <location>
        <position position="422"/>
    </location>
    <ligand>
        <name>substrate</name>
    </ligand>
</feature>
<feature type="binding site" evidence="5 8">
    <location>
        <position position="140"/>
    </location>
    <ligand>
        <name>NAD(+)</name>
        <dbReference type="ChEBI" id="CHEBI:57540"/>
    </ligand>
</feature>
<dbReference type="InterPro" id="IPR016161">
    <property type="entry name" value="Ald_DH/histidinol_DH"/>
</dbReference>
<dbReference type="Gene3D" id="3.40.50.1980">
    <property type="entry name" value="Nitrogenase molybdenum iron protein domain"/>
    <property type="match status" value="2"/>
</dbReference>
<dbReference type="GO" id="GO:0051287">
    <property type="term" value="F:NAD binding"/>
    <property type="evidence" value="ECO:0007669"/>
    <property type="project" value="InterPro"/>
</dbReference>
<reference evidence="12 13" key="1">
    <citation type="submission" date="2020-08" db="EMBL/GenBank/DDBJ databases">
        <title>Bridging the membrane lipid divide: bacteria of the FCB group superphylum have the potential to synthesize archaeal ether lipids.</title>
        <authorList>
            <person name="Villanueva L."/>
            <person name="Von Meijenfeldt F.A.B."/>
            <person name="Westbye A.B."/>
            <person name="Yadav S."/>
            <person name="Hopmans E.C."/>
            <person name="Dutilh B.E."/>
            <person name="Sinninghe Damste J.S."/>
        </authorList>
    </citation>
    <scope>NUCLEOTIDE SEQUENCE [LARGE SCALE GENOMIC DNA]</scope>
    <source>
        <strain evidence="12">NIOZ-UU36</strain>
    </source>
</reference>
<dbReference type="PIRSF" id="PIRSF000099">
    <property type="entry name" value="Histidinol_dh"/>
    <property type="match status" value="1"/>
</dbReference>
<feature type="binding site" evidence="5 10">
    <location>
        <position position="368"/>
    </location>
    <ligand>
        <name>Zn(2+)</name>
        <dbReference type="ChEBI" id="CHEBI:29105"/>
    </ligand>
</feature>
<dbReference type="EC" id="1.1.1.23" evidence="5"/>
<evidence type="ECO:0000256" key="9">
    <source>
        <dbReference type="PIRSR" id="PIRSR000099-3"/>
    </source>
</evidence>
<evidence type="ECO:0000313" key="12">
    <source>
        <dbReference type="EMBL" id="MBC8334779.1"/>
    </source>
</evidence>
<keyword evidence="3 5" id="KW-0862">Zinc</keyword>
<dbReference type="NCBIfam" id="TIGR00069">
    <property type="entry name" value="hisD"/>
    <property type="match status" value="1"/>
</dbReference>
<evidence type="ECO:0000256" key="7">
    <source>
        <dbReference type="PIRSR" id="PIRSR000099-1"/>
    </source>
</evidence>
<dbReference type="GO" id="GO:0005829">
    <property type="term" value="C:cytosol"/>
    <property type="evidence" value="ECO:0007669"/>
    <property type="project" value="TreeGrafter"/>
</dbReference>
<dbReference type="PANTHER" id="PTHR21256:SF2">
    <property type="entry name" value="HISTIDINE BIOSYNTHESIS TRIFUNCTIONAL PROTEIN"/>
    <property type="match status" value="1"/>
</dbReference>
<evidence type="ECO:0000256" key="4">
    <source>
        <dbReference type="ARBA" id="ARBA00023002"/>
    </source>
</evidence>
<evidence type="ECO:0000256" key="8">
    <source>
        <dbReference type="PIRSR" id="PIRSR000099-2"/>
    </source>
</evidence>
<dbReference type="InterPro" id="IPR022695">
    <property type="entry name" value="Histidinol_DH_monofunct"/>
</dbReference>
<feature type="active site" description="Proton acceptor" evidence="5 7">
    <location>
        <position position="335"/>
    </location>
</feature>
<dbReference type="HAMAP" id="MF_01024">
    <property type="entry name" value="HisD"/>
    <property type="match status" value="1"/>
</dbReference>
<keyword evidence="4 5" id="KW-0560">Oxidoreductase</keyword>
<feature type="binding site" evidence="5 9">
    <location>
        <position position="368"/>
    </location>
    <ligand>
        <name>substrate</name>
    </ligand>
</feature>
<sequence length="439" mass="47164">MIEIYSVEEAQRSLLVRKPIYQDKYSPLTIERTETLFGKGVRPDQAVAQILKSIDEDGDKAVRKWSALIDKFDQADFVIPKKELEAAWDRIPSRLQEVLGKSSERIRSFHNNQPITSWLTKEMGGEIGQRFTPIERVGVYVPGGTAPLPSSLLMSVIPAQVAGVKDILVCTPPNPKDSILAAAFICGIDEIYQIGGAQAIAAMAFGTETLPRADKIVGAGNLFITLAKQQLYGLVGLDGLAGPTETMVIADETANPAWVAADLLAQAEHDVQASAILLTTDADFAKAVQKEVAAQMDKLSRAEIIKASLENKGGIVITTSIEEAARLANEYAAEHLCLAVRDPQGLMDQINNAGGFFLGEHSFEALGDYVAGPSHVMPTSGTARFASPLNLLDFVKISSVVALDPQTAAELSPIAADFADTEKLTAHANASKIRIKNAE</sequence>
<dbReference type="FunFam" id="3.40.50.1980:FF:000001">
    <property type="entry name" value="Histidinol dehydrogenase"/>
    <property type="match status" value="1"/>
</dbReference>
<dbReference type="InterPro" id="IPR012131">
    <property type="entry name" value="Hstdl_DH"/>
</dbReference>
<comment type="caution">
    <text evidence="12">The sequence shown here is derived from an EMBL/GenBank/DDBJ whole genome shotgun (WGS) entry which is preliminary data.</text>
</comment>